<comment type="caution">
    <text evidence="1">The sequence shown here is derived from an EMBL/GenBank/DDBJ whole genome shotgun (WGS) entry which is preliminary data.</text>
</comment>
<protein>
    <submittedName>
        <fullName evidence="1">Uncharacterized protein</fullName>
    </submittedName>
</protein>
<dbReference type="Proteomes" id="UP000233551">
    <property type="component" value="Unassembled WGS sequence"/>
</dbReference>
<evidence type="ECO:0000313" key="1">
    <source>
        <dbReference type="EMBL" id="PKI41866.1"/>
    </source>
</evidence>
<dbReference type="AlphaFoldDB" id="A0A2I0IET1"/>
<accession>A0A2I0IET1</accession>
<sequence>MWLEAQKLGKERDVGRRLGHLFYHLVLTCLDDFHEGLGFIFSDFLRRKWRSFWDGLKGDPTVLIRLPCENFNDEWGGCNCNFRRGILDDEREQGFLERVCQHIRLLHFIEGDLLCIDHLLDLVPKSLVVVQSMSRNTLVEFTAQILIMHCRVKVGTRAAPVGSYCLPKAADICGKEKLAKVCTACIGVTEQHHPTELVGLGPVVPTEEISKPGLYFAGLEWGRAVEGGGS</sequence>
<reference evidence="1 2" key="1">
    <citation type="submission" date="2017-11" db="EMBL/GenBank/DDBJ databases">
        <title>De-novo sequencing of pomegranate (Punica granatum L.) genome.</title>
        <authorList>
            <person name="Akparov Z."/>
            <person name="Amiraslanov A."/>
            <person name="Hajiyeva S."/>
            <person name="Abbasov M."/>
            <person name="Kaur K."/>
            <person name="Hamwieh A."/>
            <person name="Solovyev V."/>
            <person name="Salamov A."/>
            <person name="Braich B."/>
            <person name="Kosarev P."/>
            <person name="Mahmoud A."/>
            <person name="Hajiyev E."/>
            <person name="Babayeva S."/>
            <person name="Izzatullayeva V."/>
            <person name="Mammadov A."/>
            <person name="Mammadov A."/>
            <person name="Sharifova S."/>
            <person name="Ojaghi J."/>
            <person name="Eynullazada K."/>
            <person name="Bayramov B."/>
            <person name="Abdulazimova A."/>
            <person name="Shahmuradov I."/>
        </authorList>
    </citation>
    <scope>NUCLEOTIDE SEQUENCE [LARGE SCALE GENOMIC DNA]</scope>
    <source>
        <strain evidence="2">cv. AG2017</strain>
        <tissue evidence="1">Leaf</tissue>
    </source>
</reference>
<gene>
    <name evidence="1" type="ORF">CRG98_037736</name>
</gene>
<keyword evidence="2" id="KW-1185">Reference proteome</keyword>
<organism evidence="1 2">
    <name type="scientific">Punica granatum</name>
    <name type="common">Pomegranate</name>
    <dbReference type="NCBI Taxonomy" id="22663"/>
    <lineage>
        <taxon>Eukaryota</taxon>
        <taxon>Viridiplantae</taxon>
        <taxon>Streptophyta</taxon>
        <taxon>Embryophyta</taxon>
        <taxon>Tracheophyta</taxon>
        <taxon>Spermatophyta</taxon>
        <taxon>Magnoliopsida</taxon>
        <taxon>eudicotyledons</taxon>
        <taxon>Gunneridae</taxon>
        <taxon>Pentapetalae</taxon>
        <taxon>rosids</taxon>
        <taxon>malvids</taxon>
        <taxon>Myrtales</taxon>
        <taxon>Lythraceae</taxon>
        <taxon>Punica</taxon>
    </lineage>
</organism>
<name>A0A2I0IET1_PUNGR</name>
<evidence type="ECO:0000313" key="2">
    <source>
        <dbReference type="Proteomes" id="UP000233551"/>
    </source>
</evidence>
<dbReference type="EMBL" id="PGOL01003267">
    <property type="protein sequence ID" value="PKI41866.1"/>
    <property type="molecule type" value="Genomic_DNA"/>
</dbReference>
<proteinExistence type="predicted"/>